<organism evidence="1 2">
    <name type="scientific">Strongyloides venezuelensis</name>
    <name type="common">Threadworm</name>
    <dbReference type="NCBI Taxonomy" id="75913"/>
    <lineage>
        <taxon>Eukaryota</taxon>
        <taxon>Metazoa</taxon>
        <taxon>Ecdysozoa</taxon>
        <taxon>Nematoda</taxon>
        <taxon>Chromadorea</taxon>
        <taxon>Rhabditida</taxon>
        <taxon>Tylenchina</taxon>
        <taxon>Panagrolaimomorpha</taxon>
        <taxon>Strongyloidoidea</taxon>
        <taxon>Strongyloididae</taxon>
        <taxon>Strongyloides</taxon>
    </lineage>
</organism>
<dbReference type="WBParaSite" id="SVE_0779100.1">
    <property type="protein sequence ID" value="SVE_0779100.1"/>
    <property type="gene ID" value="SVE_0779100"/>
</dbReference>
<sequence>MLIGEPIKKDKINFNFENVRTMRLNSDLKALTNKMTNTNVMILGICETKCNIAVTFVLDDLYHCYTDKADKRIEGMRFIIIIINCSRSTKMEGSNFDPHKKFNY</sequence>
<evidence type="ECO:0000313" key="1">
    <source>
        <dbReference type="Proteomes" id="UP000035680"/>
    </source>
</evidence>
<reference evidence="2" key="2">
    <citation type="submission" date="2015-08" db="UniProtKB">
        <authorList>
            <consortium name="WormBaseParasite"/>
        </authorList>
    </citation>
    <scope>IDENTIFICATION</scope>
</reference>
<proteinExistence type="predicted"/>
<reference evidence="1" key="1">
    <citation type="submission" date="2014-07" db="EMBL/GenBank/DDBJ databases">
        <authorList>
            <person name="Martin A.A"/>
            <person name="De Silva N."/>
        </authorList>
    </citation>
    <scope>NUCLEOTIDE SEQUENCE</scope>
</reference>
<protein>
    <submittedName>
        <fullName evidence="2">Isochorismatase domain-containing protein</fullName>
    </submittedName>
</protein>
<name>A0A0K0FFZ4_STRVS</name>
<dbReference type="Proteomes" id="UP000035680">
    <property type="component" value="Unassembled WGS sequence"/>
</dbReference>
<accession>A0A0K0FFZ4</accession>
<evidence type="ECO:0000313" key="2">
    <source>
        <dbReference type="WBParaSite" id="SVE_0779100.1"/>
    </source>
</evidence>
<dbReference type="AlphaFoldDB" id="A0A0K0FFZ4"/>
<keyword evidence="1" id="KW-1185">Reference proteome</keyword>